<dbReference type="SUPFAM" id="SSF49879">
    <property type="entry name" value="SMAD/FHA domain"/>
    <property type="match status" value="1"/>
</dbReference>
<keyword evidence="1" id="KW-0175">Coiled coil</keyword>
<sequence length="437" mass="49835">MLLLQRNYNSRQVTFPYKEPSWSGLPGEGYSFEVLKNGAIIENVELKGKAFYVFGRLPSCDVTMEHPSLSRYHAVVQFCKNPEESVSESGWYLYDLDSTHGTWLNKNKVKPNVYHRIRVGHVVKFGGSTRLHILQGPETDQEEESELSITEIKQQREKQKREAEVLRLAEAEQNERVRQQMTGDDGCSWGMGDDAEEEVEEGETISLKPENEELYIDDPKKALKGFYEREGCDLPEYIITDGAPGKYKCRVDLPVDGQNGEPLIAEVMISGKKKEAVVACALEACRLLDRHQLLRQAKHESRKKKAKNWEADDFYDSDEDTFLDRTGTIEKKRTKRMIQAGKADNKGDSYDTLVKKHKAVISEMEEIDAKLEQAKAAFDGDDVDALDAYMSAIKAGVMDTKTKMNLKRRLIVLRTEEMRYRKLVNIAKPASLPELKQ</sequence>
<evidence type="ECO:0000313" key="4">
    <source>
        <dbReference type="Proteomes" id="UP000030746"/>
    </source>
</evidence>
<dbReference type="CDD" id="cd19856">
    <property type="entry name" value="DSRM_Kanadaptin"/>
    <property type="match status" value="1"/>
</dbReference>
<protein>
    <recommendedName>
        <fullName evidence="2">FHA domain-containing protein</fullName>
    </recommendedName>
</protein>
<dbReference type="KEGG" id="lgi:LOTGIDRAFT_115736"/>
<dbReference type="InterPro" id="IPR000253">
    <property type="entry name" value="FHA_dom"/>
</dbReference>
<dbReference type="Proteomes" id="UP000030746">
    <property type="component" value="Unassembled WGS sequence"/>
</dbReference>
<dbReference type="RefSeq" id="XP_009052838.1">
    <property type="nucleotide sequence ID" value="XM_009054590.1"/>
</dbReference>
<feature type="domain" description="FHA" evidence="2">
    <location>
        <begin position="52"/>
        <end position="109"/>
    </location>
</feature>
<dbReference type="HOGENOM" id="CLU_015909_0_1_1"/>
<dbReference type="Gene3D" id="2.60.200.20">
    <property type="match status" value="1"/>
</dbReference>
<dbReference type="CTD" id="20231261"/>
<dbReference type="InterPro" id="IPR008984">
    <property type="entry name" value="SMAD_FHA_dom_sf"/>
</dbReference>
<accession>V4ANW8</accession>
<keyword evidence="4" id="KW-1185">Reference proteome</keyword>
<dbReference type="OMA" id="QWEKDDF"/>
<evidence type="ECO:0000313" key="3">
    <source>
        <dbReference type="EMBL" id="ESO96480.1"/>
    </source>
</evidence>
<name>V4ANW8_LOTGI</name>
<dbReference type="PANTHER" id="PTHR23308">
    <property type="entry name" value="NUCLEAR INHIBITOR OF PROTEIN PHOSPHATASE-1"/>
    <property type="match status" value="1"/>
</dbReference>
<dbReference type="Pfam" id="PF00498">
    <property type="entry name" value="FHA"/>
    <property type="match status" value="1"/>
</dbReference>
<dbReference type="CDD" id="cd22677">
    <property type="entry name" value="FHA_Kanadaptin"/>
    <property type="match status" value="1"/>
</dbReference>
<dbReference type="FunFam" id="2.60.200.20:FF:000054">
    <property type="entry name" value="Putative coiled-coil proteincoiled-coil protein"/>
    <property type="match status" value="1"/>
</dbReference>
<dbReference type="GeneID" id="20231261"/>
<evidence type="ECO:0000256" key="1">
    <source>
        <dbReference type="SAM" id="Coils"/>
    </source>
</evidence>
<dbReference type="PROSITE" id="PS50006">
    <property type="entry name" value="FHA_DOMAIN"/>
    <property type="match status" value="1"/>
</dbReference>
<evidence type="ECO:0000259" key="2">
    <source>
        <dbReference type="PROSITE" id="PS50006"/>
    </source>
</evidence>
<feature type="coiled-coil region" evidence="1">
    <location>
        <begin position="142"/>
        <end position="176"/>
    </location>
</feature>
<dbReference type="EMBL" id="KB201459">
    <property type="protein sequence ID" value="ESO96480.1"/>
    <property type="molecule type" value="Genomic_DNA"/>
</dbReference>
<dbReference type="OrthoDB" id="433755at2759"/>
<dbReference type="AlphaFoldDB" id="V4ANW8"/>
<proteinExistence type="predicted"/>
<gene>
    <name evidence="3" type="ORF">LOTGIDRAFT_115736</name>
</gene>
<dbReference type="STRING" id="225164.V4ANW8"/>
<reference evidence="3 4" key="1">
    <citation type="journal article" date="2013" name="Nature">
        <title>Insights into bilaterian evolution from three spiralian genomes.</title>
        <authorList>
            <person name="Simakov O."/>
            <person name="Marletaz F."/>
            <person name="Cho S.J."/>
            <person name="Edsinger-Gonzales E."/>
            <person name="Havlak P."/>
            <person name="Hellsten U."/>
            <person name="Kuo D.H."/>
            <person name="Larsson T."/>
            <person name="Lv J."/>
            <person name="Arendt D."/>
            <person name="Savage R."/>
            <person name="Osoegawa K."/>
            <person name="de Jong P."/>
            <person name="Grimwood J."/>
            <person name="Chapman J.A."/>
            <person name="Shapiro H."/>
            <person name="Aerts A."/>
            <person name="Otillar R.P."/>
            <person name="Terry A.Y."/>
            <person name="Boore J.L."/>
            <person name="Grigoriev I.V."/>
            <person name="Lindberg D.R."/>
            <person name="Seaver E.C."/>
            <person name="Weisblat D.A."/>
            <person name="Putnam N.H."/>
            <person name="Rokhsar D.S."/>
        </authorList>
    </citation>
    <scope>NUCLEOTIDE SEQUENCE [LARGE SCALE GENOMIC DNA]</scope>
</reference>
<dbReference type="SMART" id="SM00240">
    <property type="entry name" value="FHA"/>
    <property type="match status" value="1"/>
</dbReference>
<dbReference type="InterPro" id="IPR050923">
    <property type="entry name" value="Cell_Proc_Reg/RNA_Proc"/>
</dbReference>
<organism evidence="3 4">
    <name type="scientific">Lottia gigantea</name>
    <name type="common">Giant owl limpet</name>
    <dbReference type="NCBI Taxonomy" id="225164"/>
    <lineage>
        <taxon>Eukaryota</taxon>
        <taxon>Metazoa</taxon>
        <taxon>Spiralia</taxon>
        <taxon>Lophotrochozoa</taxon>
        <taxon>Mollusca</taxon>
        <taxon>Gastropoda</taxon>
        <taxon>Patellogastropoda</taxon>
        <taxon>Lottioidea</taxon>
        <taxon>Lottiidae</taxon>
        <taxon>Lottia</taxon>
    </lineage>
</organism>